<accession>A0A0D6B0N2</accession>
<dbReference type="HAMAP" id="MF_00529">
    <property type="entry name" value="NifW"/>
    <property type="match status" value="1"/>
</dbReference>
<dbReference type="GO" id="GO:0009399">
    <property type="term" value="P:nitrogen fixation"/>
    <property type="evidence" value="ECO:0007669"/>
    <property type="project" value="UniProtKB-UniRule"/>
</dbReference>
<dbReference type="eggNOG" id="ENOG50330W8">
    <property type="taxonomic scope" value="Bacteria"/>
</dbReference>
<proteinExistence type="inferred from homology"/>
<reference evidence="7 8" key="1">
    <citation type="submission" date="2015-02" db="EMBL/GenBank/DDBJ databases">
        <title>Genome sequene of Rhodovulum sulfidophilum DSM 2351.</title>
        <authorList>
            <person name="Nagao N."/>
        </authorList>
    </citation>
    <scope>NUCLEOTIDE SEQUENCE [LARGE SCALE GENOMIC DNA]</scope>
    <source>
        <strain evidence="7 8">DSM 2351</strain>
    </source>
</reference>
<evidence type="ECO:0000256" key="1">
    <source>
        <dbReference type="ARBA" id="ARBA00002247"/>
    </source>
</evidence>
<organism evidence="7 8">
    <name type="scientific">Rhodovulum sulfidophilum</name>
    <name type="common">Rhodobacter sulfidophilus</name>
    <dbReference type="NCBI Taxonomy" id="35806"/>
    <lineage>
        <taxon>Bacteria</taxon>
        <taxon>Pseudomonadati</taxon>
        <taxon>Pseudomonadota</taxon>
        <taxon>Alphaproteobacteria</taxon>
        <taxon>Rhodobacterales</taxon>
        <taxon>Paracoccaceae</taxon>
        <taxon>Rhodovulum</taxon>
    </lineage>
</organism>
<dbReference type="EMBL" id="AP014800">
    <property type="protein sequence ID" value="BAQ68581.1"/>
    <property type="molecule type" value="Genomic_DNA"/>
</dbReference>
<dbReference type="Proteomes" id="UP000064912">
    <property type="component" value="Chromosome"/>
</dbReference>
<keyword evidence="5 6" id="KW-0535">Nitrogen fixation</keyword>
<comment type="function">
    <text evidence="1 6">May protect the nitrogenase Fe-Mo protein from oxidative damage.</text>
</comment>
<evidence type="ECO:0000256" key="6">
    <source>
        <dbReference type="HAMAP-Rule" id="MF_00529"/>
    </source>
</evidence>
<sequence length="111" mass="12456">MTRPAPRPSMLDQLYALSSAEDLFAFLDLPFDQAVLNRARLHVMKRMGQYLDETDLSQLDDAGVRAAAREALQKAHADFENSTPRAQKALKIYTQPRGNVVPMEGLRLSVK</sequence>
<evidence type="ECO:0000256" key="5">
    <source>
        <dbReference type="ARBA" id="ARBA00023231"/>
    </source>
</evidence>
<dbReference type="PATRIC" id="fig|35806.4.peg.1468"/>
<evidence type="ECO:0000256" key="2">
    <source>
        <dbReference type="ARBA" id="ARBA00008351"/>
    </source>
</evidence>
<dbReference type="Pfam" id="PF03206">
    <property type="entry name" value="NifW"/>
    <property type="match status" value="1"/>
</dbReference>
<gene>
    <name evidence="6 7" type="primary">nifW</name>
    <name evidence="7" type="ORF">NHU_01422</name>
</gene>
<comment type="similarity">
    <text evidence="2 6">Belongs to the NifW family.</text>
</comment>
<evidence type="ECO:0000256" key="4">
    <source>
        <dbReference type="ARBA" id="ARBA00016274"/>
    </source>
</evidence>
<evidence type="ECO:0000256" key="3">
    <source>
        <dbReference type="ARBA" id="ARBA00011284"/>
    </source>
</evidence>
<dbReference type="AlphaFoldDB" id="A0A0D6B0N2"/>
<dbReference type="InterPro" id="IPR004893">
    <property type="entry name" value="NifW"/>
</dbReference>
<name>A0A0D6B0N2_RHOSU</name>
<comment type="subunit">
    <text evidence="3 6">Homotrimer; associates with NifD.</text>
</comment>
<dbReference type="KEGG" id="rsu:NHU_01422"/>
<protein>
    <recommendedName>
        <fullName evidence="4 6">Nitrogenase-stabilizing/protective protein NifW</fullName>
    </recommendedName>
</protein>
<evidence type="ECO:0000313" key="7">
    <source>
        <dbReference type="EMBL" id="BAQ68581.1"/>
    </source>
</evidence>
<evidence type="ECO:0000313" key="8">
    <source>
        <dbReference type="Proteomes" id="UP000064912"/>
    </source>
</evidence>